<name>A0A4R6SL70_LABRH</name>
<keyword evidence="2" id="KW-1185">Reference proteome</keyword>
<organism evidence="1 2">
    <name type="scientific">Labedaea rhizosphaerae</name>
    <dbReference type="NCBI Taxonomy" id="598644"/>
    <lineage>
        <taxon>Bacteria</taxon>
        <taxon>Bacillati</taxon>
        <taxon>Actinomycetota</taxon>
        <taxon>Actinomycetes</taxon>
        <taxon>Pseudonocardiales</taxon>
        <taxon>Pseudonocardiaceae</taxon>
        <taxon>Labedaea</taxon>
    </lineage>
</organism>
<dbReference type="OrthoDB" id="342114at2"/>
<dbReference type="EMBL" id="SNXZ01000001">
    <property type="protein sequence ID" value="TDQ04938.1"/>
    <property type="molecule type" value="Genomic_DNA"/>
</dbReference>
<protein>
    <submittedName>
        <fullName evidence="1">Uncharacterized protein</fullName>
    </submittedName>
</protein>
<dbReference type="AlphaFoldDB" id="A0A4R6SL70"/>
<reference evidence="1 2" key="1">
    <citation type="submission" date="2019-03" db="EMBL/GenBank/DDBJ databases">
        <title>Genomic Encyclopedia of Type Strains, Phase IV (KMG-IV): sequencing the most valuable type-strain genomes for metagenomic binning, comparative biology and taxonomic classification.</title>
        <authorList>
            <person name="Goeker M."/>
        </authorList>
    </citation>
    <scope>NUCLEOTIDE SEQUENCE [LARGE SCALE GENOMIC DNA]</scope>
    <source>
        <strain evidence="1 2">DSM 45361</strain>
    </source>
</reference>
<sequence length="147" mass="16140">MANHAIRFEYRRRGPDDAFEVVPAIDGTALTTLIDRFELAAGMHPAGGAYGGLVPSFFRHDSMNDLFHGTSDFGLGVDTPLLACDCGDVGCWPLMARITLAGDLVIWSHFRQPHRPTRDYSSFGPFMFDREQYDAAVDDLGVAVEAS</sequence>
<gene>
    <name evidence="1" type="ORF">EV186_101899</name>
</gene>
<comment type="caution">
    <text evidence="1">The sequence shown here is derived from an EMBL/GenBank/DDBJ whole genome shotgun (WGS) entry which is preliminary data.</text>
</comment>
<dbReference type="Proteomes" id="UP000295444">
    <property type="component" value="Unassembled WGS sequence"/>
</dbReference>
<proteinExistence type="predicted"/>
<accession>A0A4R6SL70</accession>
<dbReference type="RefSeq" id="WP_133847771.1">
    <property type="nucleotide sequence ID" value="NZ_SNXZ01000001.1"/>
</dbReference>
<evidence type="ECO:0000313" key="2">
    <source>
        <dbReference type="Proteomes" id="UP000295444"/>
    </source>
</evidence>
<evidence type="ECO:0000313" key="1">
    <source>
        <dbReference type="EMBL" id="TDQ04938.1"/>
    </source>
</evidence>